<gene>
    <name evidence="1" type="ORF">D1953_10135</name>
</gene>
<reference evidence="1 2" key="1">
    <citation type="submission" date="2018-08" db="EMBL/GenBank/DDBJ databases">
        <title>Bacillus jemisoniae sp. nov., Bacillus chryseoplanitiae sp. nov., Bacillus resnikiae sp. nov., and Bacillus frankliniae sp. nov., isolated from Viking spacecraft and associated surfaces.</title>
        <authorList>
            <person name="Seuylemezian A."/>
            <person name="Vaishampayan P."/>
        </authorList>
    </citation>
    <scope>NUCLEOTIDE SEQUENCE [LARGE SCALE GENOMIC DNA]</scope>
    <source>
        <strain evidence="1 2">MA001</strain>
    </source>
</reference>
<dbReference type="Gene3D" id="3.30.1490.20">
    <property type="entry name" value="ATP-grasp fold, A domain"/>
    <property type="match status" value="1"/>
</dbReference>
<comment type="caution">
    <text evidence="1">The sequence shown here is derived from an EMBL/GenBank/DDBJ whole genome shotgun (WGS) entry which is preliminary data.</text>
</comment>
<dbReference type="RefSeq" id="WP_119117061.1">
    <property type="nucleotide sequence ID" value="NZ_QWVS01000016.1"/>
</dbReference>
<dbReference type="EMBL" id="QWVS01000016">
    <property type="protein sequence ID" value="RID86124.1"/>
    <property type="molecule type" value="Genomic_DNA"/>
</dbReference>
<organism evidence="1 2">
    <name type="scientific">Peribacillus asahii</name>
    <dbReference type="NCBI Taxonomy" id="228899"/>
    <lineage>
        <taxon>Bacteria</taxon>
        <taxon>Bacillati</taxon>
        <taxon>Bacillota</taxon>
        <taxon>Bacilli</taxon>
        <taxon>Bacillales</taxon>
        <taxon>Bacillaceae</taxon>
        <taxon>Peribacillus</taxon>
    </lineage>
</organism>
<dbReference type="AlphaFoldDB" id="A0A398B9C3"/>
<accession>A0A398B9C3</accession>
<dbReference type="Pfam" id="PF14398">
    <property type="entry name" value="ATPgrasp_YheCD"/>
    <property type="match status" value="1"/>
</dbReference>
<evidence type="ECO:0000313" key="2">
    <source>
        <dbReference type="Proteomes" id="UP000266016"/>
    </source>
</evidence>
<dbReference type="Proteomes" id="UP000266016">
    <property type="component" value="Unassembled WGS sequence"/>
</dbReference>
<dbReference type="Gene3D" id="3.30.470.20">
    <property type="entry name" value="ATP-grasp fold, B domain"/>
    <property type="match status" value="1"/>
</dbReference>
<proteinExistence type="predicted"/>
<evidence type="ECO:0000313" key="1">
    <source>
        <dbReference type="EMBL" id="RID86124.1"/>
    </source>
</evidence>
<sequence>MLFGIMTTNFSNEQHYVTELAKAAQQHQVEVCRFSPLQIDMKTKEIQAEIWDSEQESWVNKTVPLPDFVYDRSFYGLTRETTEITEKVNWLKKQSVFLGYGLPSKWDVYKALKDHPLLQAFLPKTVQIETAEDMWTQLEEHERIVLKPSFGARGTGIYLLERTDAGINVTMTKKTETYKRLFQSKSQLNKWVDRLLQRYSYLCQPYLELATAQNEPFDFRILMQKDKRNQWVEKGRGIRLGQKDHITANIATGGLFLPITAFLQQYRDVLPLAAEQTIHHILRTLPEQVEATFHRLFELGIDLGIDRSGQVWILDINSKPGRKMIELLYPDQYDQLYHSPILYSQYLAHSLLKAGE</sequence>
<name>A0A398B9C3_9BACI</name>
<dbReference type="SUPFAM" id="SSF56059">
    <property type="entry name" value="Glutathione synthetase ATP-binding domain-like"/>
    <property type="match status" value="1"/>
</dbReference>
<dbReference type="InterPro" id="IPR026838">
    <property type="entry name" value="YheC/D"/>
</dbReference>
<dbReference type="InterPro" id="IPR013815">
    <property type="entry name" value="ATP_grasp_subdomain_1"/>
</dbReference>
<protein>
    <submittedName>
        <fullName evidence="1">YheC/YheD family protein</fullName>
    </submittedName>
</protein>
<keyword evidence="2" id="KW-1185">Reference proteome</keyword>
<dbReference type="GO" id="GO:0005524">
    <property type="term" value="F:ATP binding"/>
    <property type="evidence" value="ECO:0007669"/>
    <property type="project" value="InterPro"/>
</dbReference>